<dbReference type="AlphaFoldDB" id="A0A5C6EWM0"/>
<reference evidence="3 4" key="1">
    <citation type="submission" date="2019-02" db="EMBL/GenBank/DDBJ databases">
        <title>Deep-cultivation of Planctomycetes and their phenomic and genomic characterization uncovers novel biology.</title>
        <authorList>
            <person name="Wiegand S."/>
            <person name="Jogler M."/>
            <person name="Boedeker C."/>
            <person name="Pinto D."/>
            <person name="Vollmers J."/>
            <person name="Rivas-Marin E."/>
            <person name="Kohn T."/>
            <person name="Peeters S.H."/>
            <person name="Heuer A."/>
            <person name="Rast P."/>
            <person name="Oberbeckmann S."/>
            <person name="Bunk B."/>
            <person name="Jeske O."/>
            <person name="Meyerdierks A."/>
            <person name="Storesund J.E."/>
            <person name="Kallscheuer N."/>
            <person name="Luecker S."/>
            <person name="Lage O.M."/>
            <person name="Pohl T."/>
            <person name="Merkel B.J."/>
            <person name="Hornburger P."/>
            <person name="Mueller R.-W."/>
            <person name="Bruemmer F."/>
            <person name="Labrenz M."/>
            <person name="Spormann A.M."/>
            <person name="Op Den Camp H."/>
            <person name="Overmann J."/>
            <person name="Amann R."/>
            <person name="Jetten M.S.M."/>
            <person name="Mascher T."/>
            <person name="Medema M.H."/>
            <person name="Devos D.P."/>
            <person name="Kaster A.-K."/>
            <person name="Ovreas L."/>
            <person name="Rohde M."/>
            <person name="Galperin M.Y."/>
            <person name="Jogler C."/>
        </authorList>
    </citation>
    <scope>NUCLEOTIDE SEQUENCE [LARGE SCALE GENOMIC DNA]</scope>
    <source>
        <strain evidence="3 4">Poly59</strain>
    </source>
</reference>
<dbReference type="Gene3D" id="2.30.30.700">
    <property type="entry name" value="SLA1 homology domain 1"/>
    <property type="match status" value="3"/>
</dbReference>
<gene>
    <name evidence="3" type="ORF">Poly59_34540</name>
</gene>
<dbReference type="Pfam" id="PF03983">
    <property type="entry name" value="SHD1"/>
    <property type="match status" value="2"/>
</dbReference>
<dbReference type="InterPro" id="IPR007131">
    <property type="entry name" value="SHD1"/>
</dbReference>
<dbReference type="GO" id="GO:0042802">
    <property type="term" value="F:identical protein binding"/>
    <property type="evidence" value="ECO:0007669"/>
    <property type="project" value="InterPro"/>
</dbReference>
<dbReference type="EMBL" id="SJPX01000003">
    <property type="protein sequence ID" value="TWU51859.1"/>
    <property type="molecule type" value="Genomic_DNA"/>
</dbReference>
<protein>
    <recommendedName>
        <fullName evidence="2">SLA1 homology domain-containing protein</fullName>
    </recommendedName>
</protein>
<organism evidence="3 4">
    <name type="scientific">Rubripirellula reticaptiva</name>
    <dbReference type="NCBI Taxonomy" id="2528013"/>
    <lineage>
        <taxon>Bacteria</taxon>
        <taxon>Pseudomonadati</taxon>
        <taxon>Planctomycetota</taxon>
        <taxon>Planctomycetia</taxon>
        <taxon>Pirellulales</taxon>
        <taxon>Pirellulaceae</taxon>
        <taxon>Rubripirellula</taxon>
    </lineage>
</organism>
<feature type="domain" description="SLA1 homology" evidence="2">
    <location>
        <begin position="94"/>
        <end position="132"/>
    </location>
</feature>
<name>A0A5C6EWM0_9BACT</name>
<feature type="chain" id="PRO_5023074033" description="SLA1 homology domain-containing protein" evidence="1">
    <location>
        <begin position="31"/>
        <end position="956"/>
    </location>
</feature>
<keyword evidence="4" id="KW-1185">Reference proteome</keyword>
<proteinExistence type="predicted"/>
<sequence precursor="true">MGGVVIKFGLRWAIMTLLMMMLLSSSPVHAQEDIDPVRAGDQIEVLSFSTWYPGVVESYAAGKAMVKYTSSFGEKSSEFDVTKMRFPNNEGHWTVWKDATGKFRVEARYISRTKTDVTIRKADGNEATVPIAGLHPTIRALLAKTPVTADIVAPVRAGDQVEVQSWKKWYPGTVKSFSNDKATVEYNVGRSSPSTGSFKLEDIRFANGEGHWQIWKDASEKFQVEARFISRTETDVTIRKTDGSDVTMPIASLHGSLRTLLAKTPITSELNKIDGAVPIRVDDQIQARVSSTWYDGVVKEVRVVGALIEYDAGTWGKKTELFELDDLRYPNGEGHWRLWASATGDSQIMGRFMARDETHVTILKEDKTEIRVAIEQLSTPLKKLLRETPVIARRPPLVELAGAGLISETPSRPSIGTSIPGTNRGASGPDLSTLTIALGPRVSQQTVALPQSGTAFSIEPKHTVGSVIPIGGSEGWIAVGTHDTSWSSRDAKMLSQLYWASLTQKKSSAGPKFYPDQRFVTYSPQQRRAVVASVRGTWSEPHQLSFYRIDAGQATAVPEFTVNIPKKKNSFNRDPVRAELIGDHQMLFGYGGMVSLWDLDERRVIYQVGDLQSSNFQLNTDHQHFAAMSGTNTVGVYETATGQLSGQGSLEGSGDTTACFSHDGKRLVVATRSEIYRWDLIGTNPVQTLPIGGVQVKRDTPLADLGGGWLVAGPQLYSSGLGLIAWAYDSARNASFGRPDLRKYIDDVNIHHQQMLGTKMLVAATMGGSKGKSALVGVAGVPHRDAVEMMKQVDPESIRMLVRGSRIKIDPQAPPQIAAGLRRAAKANGWIEDSTSEATLTGSAGPGETQTLTYRTIGFGTRSGSGEETHSVTPWIQKASVVYQDQSAWSTAVGGVPYSVHLSGDEQLGNELQKSSNASYALFDNLRVPEEIIYPKYQRGLGVTLLTIKGFVDIAN</sequence>
<dbReference type="GO" id="GO:0043130">
    <property type="term" value="F:ubiquitin binding"/>
    <property type="evidence" value="ECO:0007669"/>
    <property type="project" value="InterPro"/>
</dbReference>
<dbReference type="Proteomes" id="UP000317977">
    <property type="component" value="Unassembled WGS sequence"/>
</dbReference>
<evidence type="ECO:0000313" key="4">
    <source>
        <dbReference type="Proteomes" id="UP000317977"/>
    </source>
</evidence>
<feature type="signal peptide" evidence="1">
    <location>
        <begin position="1"/>
        <end position="30"/>
    </location>
</feature>
<evidence type="ECO:0000259" key="2">
    <source>
        <dbReference type="Pfam" id="PF03983"/>
    </source>
</evidence>
<dbReference type="GO" id="GO:0008092">
    <property type="term" value="F:cytoskeletal protein binding"/>
    <property type="evidence" value="ECO:0007669"/>
    <property type="project" value="InterPro"/>
</dbReference>
<dbReference type="GO" id="GO:0030674">
    <property type="term" value="F:protein-macromolecule adaptor activity"/>
    <property type="evidence" value="ECO:0007669"/>
    <property type="project" value="InterPro"/>
</dbReference>
<dbReference type="SUPFAM" id="SSF82171">
    <property type="entry name" value="DPP6 N-terminal domain-like"/>
    <property type="match status" value="1"/>
</dbReference>
<feature type="domain" description="SLA1 homology" evidence="2">
    <location>
        <begin position="213"/>
        <end position="253"/>
    </location>
</feature>
<comment type="caution">
    <text evidence="3">The sequence shown here is derived from an EMBL/GenBank/DDBJ whole genome shotgun (WGS) entry which is preliminary data.</text>
</comment>
<dbReference type="Gene3D" id="2.130.10.10">
    <property type="entry name" value="YVTN repeat-like/Quinoprotein amine dehydrogenase"/>
    <property type="match status" value="1"/>
</dbReference>
<dbReference type="InterPro" id="IPR015943">
    <property type="entry name" value="WD40/YVTN_repeat-like_dom_sf"/>
</dbReference>
<evidence type="ECO:0000313" key="3">
    <source>
        <dbReference type="EMBL" id="TWU51859.1"/>
    </source>
</evidence>
<keyword evidence="1" id="KW-0732">Signal</keyword>
<evidence type="ECO:0000256" key="1">
    <source>
        <dbReference type="SAM" id="SignalP"/>
    </source>
</evidence>
<accession>A0A5C6EWM0</accession>